<dbReference type="Proteomes" id="UP000326757">
    <property type="component" value="Unassembled WGS sequence"/>
</dbReference>
<organism evidence="7 8">
    <name type="scientific">Monilinia laxa</name>
    <name type="common">Brown rot fungus</name>
    <name type="synonym">Sclerotinia laxa</name>
    <dbReference type="NCBI Taxonomy" id="61186"/>
    <lineage>
        <taxon>Eukaryota</taxon>
        <taxon>Fungi</taxon>
        <taxon>Dikarya</taxon>
        <taxon>Ascomycota</taxon>
        <taxon>Pezizomycotina</taxon>
        <taxon>Leotiomycetes</taxon>
        <taxon>Helotiales</taxon>
        <taxon>Sclerotiniaceae</taxon>
        <taxon>Monilinia</taxon>
    </lineage>
</organism>
<keyword evidence="8" id="KW-1185">Reference proteome</keyword>
<gene>
    <name evidence="7" type="ORF">EYC80_001629</name>
</gene>
<dbReference type="Gene3D" id="3.90.470.20">
    <property type="entry name" value="4'-phosphopantetheinyl transferase domain"/>
    <property type="match status" value="1"/>
</dbReference>
<keyword evidence="2 4" id="KW-0863">Zinc-finger</keyword>
<name>A0A5N6K5G1_MONLA</name>
<evidence type="ECO:0000256" key="5">
    <source>
        <dbReference type="SAM" id="MobiDB-lite"/>
    </source>
</evidence>
<evidence type="ECO:0000259" key="6">
    <source>
        <dbReference type="PROSITE" id="PS50199"/>
    </source>
</evidence>
<dbReference type="SUPFAM" id="SSF90209">
    <property type="entry name" value="Ran binding protein zinc finger-like"/>
    <property type="match status" value="1"/>
</dbReference>
<dbReference type="AlphaFoldDB" id="A0A5N6K5G1"/>
<dbReference type="InterPro" id="IPR001876">
    <property type="entry name" value="Znf_RanBP2"/>
</dbReference>
<dbReference type="OrthoDB" id="15433at2759"/>
<dbReference type="InterPro" id="IPR036443">
    <property type="entry name" value="Znf_RanBP2_sf"/>
</dbReference>
<evidence type="ECO:0000313" key="8">
    <source>
        <dbReference type="Proteomes" id="UP000326757"/>
    </source>
</evidence>
<proteinExistence type="predicted"/>
<dbReference type="Gene3D" id="4.10.1060.10">
    <property type="entry name" value="Zinc finger, RanBP2-type"/>
    <property type="match status" value="1"/>
</dbReference>
<feature type="region of interest" description="Disordered" evidence="5">
    <location>
        <begin position="190"/>
        <end position="215"/>
    </location>
</feature>
<evidence type="ECO:0000256" key="2">
    <source>
        <dbReference type="ARBA" id="ARBA00022771"/>
    </source>
</evidence>
<evidence type="ECO:0000256" key="1">
    <source>
        <dbReference type="ARBA" id="ARBA00022723"/>
    </source>
</evidence>
<dbReference type="SUPFAM" id="SSF56214">
    <property type="entry name" value="4'-phosphopantetheinyl transferase"/>
    <property type="match status" value="1"/>
</dbReference>
<dbReference type="InterPro" id="IPR037143">
    <property type="entry name" value="4-PPantetheinyl_Trfase_dom_sf"/>
</dbReference>
<feature type="region of interest" description="Disordered" evidence="5">
    <location>
        <begin position="616"/>
        <end position="645"/>
    </location>
</feature>
<dbReference type="PROSITE" id="PS01358">
    <property type="entry name" value="ZF_RANBP2_1"/>
    <property type="match status" value="1"/>
</dbReference>
<evidence type="ECO:0000256" key="4">
    <source>
        <dbReference type="PROSITE-ProRule" id="PRU00322"/>
    </source>
</evidence>
<dbReference type="PROSITE" id="PS50199">
    <property type="entry name" value="ZF_RANBP2_2"/>
    <property type="match status" value="1"/>
</dbReference>
<dbReference type="GO" id="GO:0000287">
    <property type="term" value="F:magnesium ion binding"/>
    <property type="evidence" value="ECO:0007669"/>
    <property type="project" value="InterPro"/>
</dbReference>
<feature type="domain" description="RanBP2-type" evidence="6">
    <location>
        <begin position="371"/>
        <end position="402"/>
    </location>
</feature>
<dbReference type="GO" id="GO:0008897">
    <property type="term" value="F:holo-[acyl-carrier-protein] synthase activity"/>
    <property type="evidence" value="ECO:0007669"/>
    <property type="project" value="InterPro"/>
</dbReference>
<comment type="caution">
    <text evidence="7">The sequence shown here is derived from an EMBL/GenBank/DDBJ whole genome shotgun (WGS) entry which is preliminary data.</text>
</comment>
<dbReference type="SMART" id="SM00547">
    <property type="entry name" value="ZnF_RBZ"/>
    <property type="match status" value="1"/>
</dbReference>
<reference evidence="7 8" key="1">
    <citation type="submission" date="2019-06" db="EMBL/GenBank/DDBJ databases">
        <title>Genome Sequence of the Brown Rot Fungal Pathogen Monilinia laxa.</title>
        <authorList>
            <person name="De Miccolis Angelini R.M."/>
            <person name="Landi L."/>
            <person name="Abate D."/>
            <person name="Pollastro S."/>
            <person name="Romanazzi G."/>
            <person name="Faretra F."/>
        </authorList>
    </citation>
    <scope>NUCLEOTIDE SEQUENCE [LARGE SCALE GENOMIC DNA]</scope>
    <source>
        <strain evidence="7 8">Mlax316</strain>
    </source>
</reference>
<dbReference type="EMBL" id="VIGI01000007">
    <property type="protein sequence ID" value="KAB8297831.1"/>
    <property type="molecule type" value="Genomic_DNA"/>
</dbReference>
<evidence type="ECO:0000313" key="7">
    <source>
        <dbReference type="EMBL" id="KAB8297831.1"/>
    </source>
</evidence>
<sequence>MERREFIQGKIEKQQRWRAKSIEALIGLVEPKETPLLNKTTANHEPVGSLIWSPYTTQEDPKRLTKEEEESILLHLKQKVQGVARFVAGRFAAKEAAKKAFSKRRLGFHDITIDNPSLDNLKSRAPITLIKSTKGQEDQIVPMSISHDGDYATAVCISCEDFTPPPMPDLQEIEPVLGRLLDEMTLKRLSRNASQTPLRDSTKEDFPPELPPERLSTPLQAVPVKMMTPLTGRLSEILNATPGGGSSTSAMGIKSSLNASEASEPVQPTPINDSTIESNLDVARAPDAVHPEVSPSSPNSPNIKYHLSASSAVRSINVDLLNKSFNRNSPGFQPRGYSFDDSQAKGNPPTDFQVKYYPIAGAPSSDVPVLQPGDWVCQSEGCGFQNHSEQRRCVNCDTKRFEGWANYIDPDSTYNKQLAEYANYTGLPFEIDPEKEKEKKARIEVRQERLKTRTQSIYGLPTYIDPKVVKKNVENCLAVDNLPPGTTNEELIEAFKGRCTAIKGYVKVSRVGQIRAWVILSRKTEANKLRHLAKKPHLLPVIRGHHLKMTETDDWIRNLLREYANGCRRWDWRADFWTTNVFHAYNREECEQHAQRQAKEREAIIAEEERLRIAAEERKTAKEKKREVKKKKKMAMKELSSSSER</sequence>
<feature type="compositionally biased region" description="Basic and acidic residues" evidence="5">
    <location>
        <begin position="616"/>
        <end position="626"/>
    </location>
</feature>
<keyword evidence="3" id="KW-0862">Zinc</keyword>
<accession>A0A5N6K5G1</accession>
<keyword evidence="1" id="KW-0479">Metal-binding</keyword>
<dbReference type="GO" id="GO:0008270">
    <property type="term" value="F:zinc ion binding"/>
    <property type="evidence" value="ECO:0007669"/>
    <property type="project" value="UniProtKB-KW"/>
</dbReference>
<protein>
    <recommendedName>
        <fullName evidence="6">RanBP2-type domain-containing protein</fullName>
    </recommendedName>
</protein>
<evidence type="ECO:0000256" key="3">
    <source>
        <dbReference type="ARBA" id="ARBA00022833"/>
    </source>
</evidence>